<keyword evidence="8" id="KW-0408">Iron</keyword>
<keyword evidence="6" id="KW-0007">Acetylation</keyword>
<evidence type="ECO:0000256" key="7">
    <source>
        <dbReference type="ARBA" id="ARBA00023002"/>
    </source>
</evidence>
<reference evidence="10" key="2">
    <citation type="submission" date="2019-11" db="EMBL/GenBank/DDBJ databases">
        <title>Improved Assembly of Tolypothrix boutellei genome.</title>
        <authorList>
            <person name="Sarangi A.N."/>
            <person name="Mukherjee M."/>
            <person name="Ghosh S."/>
            <person name="Singh D."/>
            <person name="Das A."/>
            <person name="Kant S."/>
            <person name="Prusty A."/>
            <person name="Tripathy S."/>
        </authorList>
    </citation>
    <scope>NUCLEOTIDE SEQUENCE</scope>
    <source>
        <strain evidence="10">VB521301</strain>
    </source>
</reference>
<dbReference type="InterPro" id="IPR036188">
    <property type="entry name" value="FAD/NAD-bd_sf"/>
</dbReference>
<reference evidence="11" key="1">
    <citation type="journal article" date="2015" name="Genome Announc.">
        <title>Draft Genome Sequence of Tolypothrix boutellei Strain VB521301.</title>
        <authorList>
            <person name="Chandrababunaidu M.M."/>
            <person name="Singh D."/>
            <person name="Sen D."/>
            <person name="Bhan S."/>
            <person name="Das S."/>
            <person name="Gupta A."/>
            <person name="Adhikary S.P."/>
            <person name="Tripathy S."/>
        </authorList>
    </citation>
    <scope>NUCLEOTIDE SEQUENCE</scope>
    <source>
        <strain evidence="11">VB521301</strain>
    </source>
</reference>
<dbReference type="GO" id="GO:0050313">
    <property type="term" value="F:sulfur dioxygenase activity"/>
    <property type="evidence" value="ECO:0007669"/>
    <property type="project" value="InterPro"/>
</dbReference>
<evidence type="ECO:0000256" key="5">
    <source>
        <dbReference type="ARBA" id="ARBA00022964"/>
    </source>
</evidence>
<dbReference type="GO" id="GO:0016787">
    <property type="term" value="F:hydrolase activity"/>
    <property type="evidence" value="ECO:0007669"/>
    <property type="project" value="UniProtKB-KW"/>
</dbReference>
<protein>
    <submittedName>
        <fullName evidence="11">Hydroxyacylglutathione hydrolase</fullName>
    </submittedName>
    <submittedName>
        <fullName evidence="10">MBL fold metallo-hydrolase</fullName>
    </submittedName>
</protein>
<evidence type="ECO:0000313" key="11">
    <source>
        <dbReference type="EMBL" id="KIE11452.1"/>
    </source>
</evidence>
<dbReference type="AlphaFoldDB" id="A0A0C1N9T1"/>
<dbReference type="Pfam" id="PF00753">
    <property type="entry name" value="Lactamase_B"/>
    <property type="match status" value="1"/>
</dbReference>
<dbReference type="InterPro" id="IPR036866">
    <property type="entry name" value="RibonucZ/Hydroxyglut_hydro"/>
</dbReference>
<dbReference type="PANTHER" id="PTHR40254:SF1">
    <property type="entry name" value="BLR0577 PROTEIN"/>
    <property type="match status" value="1"/>
</dbReference>
<keyword evidence="3" id="KW-0479">Metal-binding</keyword>
<dbReference type="GO" id="GO:0006749">
    <property type="term" value="P:glutathione metabolic process"/>
    <property type="evidence" value="ECO:0007669"/>
    <property type="project" value="InterPro"/>
</dbReference>
<dbReference type="Pfam" id="PF13454">
    <property type="entry name" value="NAD_binding_9"/>
    <property type="match status" value="1"/>
</dbReference>
<keyword evidence="4" id="KW-0809">Transit peptide</keyword>
<dbReference type="InterPro" id="IPR001279">
    <property type="entry name" value="Metallo-B-lactamas"/>
</dbReference>
<evidence type="ECO:0000256" key="1">
    <source>
        <dbReference type="ARBA" id="ARBA00001954"/>
    </source>
</evidence>
<dbReference type="GO" id="GO:0046872">
    <property type="term" value="F:metal ion binding"/>
    <property type="evidence" value="ECO:0007669"/>
    <property type="project" value="UniProtKB-KW"/>
</dbReference>
<gene>
    <name evidence="11" type="ORF">DA73_0215615</name>
    <name evidence="10" type="ORF">DA73_0400011315</name>
</gene>
<dbReference type="SUPFAM" id="SSF51905">
    <property type="entry name" value="FAD/NAD(P)-binding domain"/>
    <property type="match status" value="1"/>
</dbReference>
<evidence type="ECO:0000256" key="2">
    <source>
        <dbReference type="ARBA" id="ARBA00006759"/>
    </source>
</evidence>
<dbReference type="SUPFAM" id="SSF56281">
    <property type="entry name" value="Metallo-hydrolase/oxidoreductase"/>
    <property type="match status" value="1"/>
</dbReference>
<accession>A0A0C1N9T1</accession>
<dbReference type="RefSeq" id="WP_038075269.1">
    <property type="nucleotide sequence ID" value="NZ_JHEG04000001.1"/>
</dbReference>
<evidence type="ECO:0000259" key="9">
    <source>
        <dbReference type="SMART" id="SM00849"/>
    </source>
</evidence>
<keyword evidence="5" id="KW-0223">Dioxygenase</keyword>
<dbReference type="Gene3D" id="3.50.50.60">
    <property type="entry name" value="FAD/NAD(P)-binding domain"/>
    <property type="match status" value="1"/>
</dbReference>
<dbReference type="InterPro" id="IPR052189">
    <property type="entry name" value="L-asp_N-monooxygenase_NS-form"/>
</dbReference>
<evidence type="ECO:0000256" key="6">
    <source>
        <dbReference type="ARBA" id="ARBA00022990"/>
    </source>
</evidence>
<dbReference type="CDD" id="cd07724">
    <property type="entry name" value="POD-like_MBL-fold"/>
    <property type="match status" value="1"/>
</dbReference>
<keyword evidence="11" id="KW-0378">Hydrolase</keyword>
<proteinExistence type="inferred from homology"/>
<dbReference type="SMART" id="SM00849">
    <property type="entry name" value="Lactamase_B"/>
    <property type="match status" value="1"/>
</dbReference>
<dbReference type="EMBL" id="JHEG02000048">
    <property type="protein sequence ID" value="KIE11452.1"/>
    <property type="molecule type" value="Genomic_DNA"/>
</dbReference>
<keyword evidence="12" id="KW-1185">Reference proteome</keyword>
<dbReference type="InterPro" id="IPR038732">
    <property type="entry name" value="HpyO/CreE_NAD-binding"/>
</dbReference>
<evidence type="ECO:0000256" key="3">
    <source>
        <dbReference type="ARBA" id="ARBA00022723"/>
    </source>
</evidence>
<feature type="domain" description="Metallo-beta-lactamase" evidence="9">
    <location>
        <begin position="493"/>
        <end position="653"/>
    </location>
</feature>
<dbReference type="EMBL" id="JHEG04000001">
    <property type="protein sequence ID" value="KAF3885994.1"/>
    <property type="molecule type" value="Genomic_DNA"/>
</dbReference>
<dbReference type="Proteomes" id="UP000029738">
    <property type="component" value="Unassembled WGS sequence"/>
</dbReference>
<comment type="similarity">
    <text evidence="2">Belongs to the metallo-beta-lactamase superfamily. Glyoxalase II family.</text>
</comment>
<comment type="cofactor">
    <cofactor evidence="1">
        <name>Fe(2+)</name>
        <dbReference type="ChEBI" id="CHEBI:29033"/>
    </cofactor>
</comment>
<organism evidence="11">
    <name type="scientific">Tolypothrix bouteillei VB521301</name>
    <dbReference type="NCBI Taxonomy" id="1479485"/>
    <lineage>
        <taxon>Bacteria</taxon>
        <taxon>Bacillati</taxon>
        <taxon>Cyanobacteriota</taxon>
        <taxon>Cyanophyceae</taxon>
        <taxon>Nostocales</taxon>
        <taxon>Tolypothrichaceae</taxon>
        <taxon>Tolypothrix</taxon>
    </lineage>
</organism>
<comment type="caution">
    <text evidence="11">The sequence shown here is derived from an EMBL/GenBank/DDBJ whole genome shotgun (WGS) entry which is preliminary data.</text>
</comment>
<evidence type="ECO:0000256" key="8">
    <source>
        <dbReference type="ARBA" id="ARBA00023004"/>
    </source>
</evidence>
<evidence type="ECO:0000256" key="4">
    <source>
        <dbReference type="ARBA" id="ARBA00022946"/>
    </source>
</evidence>
<keyword evidence="7" id="KW-0560">Oxidoreductase</keyword>
<evidence type="ECO:0000313" key="12">
    <source>
        <dbReference type="Proteomes" id="UP000029738"/>
    </source>
</evidence>
<evidence type="ECO:0000313" key="10">
    <source>
        <dbReference type="EMBL" id="KAF3885994.1"/>
    </source>
</evidence>
<dbReference type="PANTHER" id="PTHR40254">
    <property type="entry name" value="BLR0577 PROTEIN"/>
    <property type="match status" value="1"/>
</dbReference>
<dbReference type="FunFam" id="3.60.15.10:FF:000013">
    <property type="entry name" value="Persulfide dioxygenase ETHE1, mitochondrial"/>
    <property type="match status" value="1"/>
</dbReference>
<dbReference type="Gene3D" id="3.60.15.10">
    <property type="entry name" value="Ribonuclease Z/Hydroxyacylglutathione hydrolase-like"/>
    <property type="match status" value="1"/>
</dbReference>
<dbReference type="STRING" id="1479485.DA73_0215615"/>
<dbReference type="OrthoDB" id="9784009at2"/>
<sequence length="716" mass="79276">MYKSILNQSVSPQTIAIIGGGLSGSLVAANLLRNATIPISIKLIERNCEIGKGVAYGTRVDCHLLNVPAGKMSAFPDESDHFLKWLHANGYEQVTASTFVPRTVYGSYIQAILQEAQAKAQAGVEFERIVGEAIYIDTTTYSVRVYLNNGRRLQVQKAVLALGNFPASLPEPIAALGNPNPYVKDAWAEDAIANLSPEDSILLVGTGLTMADAVVALHQQGFKGQIHAVSRHGLMPCHHKPTTPYAAFLNLETAPKTARGLFHLVRQEVKVASDRGQDWRGVIDALRPVTQELWQALPFKEQKRFLRHVKAYWEVHRHRIAEEIAEVLDTAVQSGQLRHYGGRIQTCQEFEKGVNVTIRERGTSADIVLQVSRIVNCTGSNCNYRRLQHPLLSSLQEQRLFRSSTLSIGIDTAANGALIDADGNVSELLYTLGTPRKGNLWETTAVPEIRVQAVSLAQELLKSLDSKLYPAIEVSKLPKPVMLFRQLFDKESSTYTYLIADPETKEAILIDSVLEQVERDLQILRELGLTLRYCLETHIHADHITGSDKLRELTGCLSIVPEKAATIGADSYIADRAILELGSVRIQAIATPGHTDSHMAYLVNGTHLLSGDALFIRGCGRTDFQNGDAGLLYDVVTQKLFALPEETFVYPGHDYQGRTVSTIGEEKSWNPRFAGRSRKQFIELMNNLNLPYPKKMLAAVPANQFCGKISMWDYQI</sequence>
<name>A0A0C1N9T1_9CYAN</name>
<dbReference type="InterPro" id="IPR044528">
    <property type="entry name" value="POD-like_MBL-fold"/>
</dbReference>